<protein>
    <submittedName>
        <fullName evidence="2">Uncharacterized protein</fullName>
    </submittedName>
</protein>
<proteinExistence type="predicted"/>
<feature type="compositionally biased region" description="Polar residues" evidence="1">
    <location>
        <begin position="668"/>
        <end position="694"/>
    </location>
</feature>
<feature type="compositionally biased region" description="Polar residues" evidence="1">
    <location>
        <begin position="1"/>
        <end position="16"/>
    </location>
</feature>
<feature type="compositionally biased region" description="Basic and acidic residues" evidence="1">
    <location>
        <begin position="17"/>
        <end position="29"/>
    </location>
</feature>
<sequence length="772" mass="88272">MLSFSTGVAMQSNLTEPSRESREVKDVPKMRKVPKTGAERIREYRARIRAQNATIPGPAKNVEAMESTMSALDKFKRRLVRDIARRLYQEKQEESEMWSQLNREYGCDCHLLWDHMRALTLKKLKRLLAAEDRVDYITRIARMTTTDWLTFDMVLVHQKVDVIGEDLILAGKPEPAVLTHLFNLVQKHNIEVLPPKFRVEYWQKLTKEYNTDGRHCSPMLLQRRWYQLKELTRTKIYDFWQSYRGNPKLYEKASERKPTKLQMLIAEKYKTLITQPFEQWEELLSNKMVVPAGAFERKKIKETFNTDNDPDIIVVEPQVETIELPADSDSDDVVTNDVKLNTDSTKVVKEVTVKTEIDDDLLENDAIQKLESMEIPIEKEEHHFEPIEKDSGTDGIFLPKITSVMGNVVMAESDSKVNEAACENIQVAAQERNMTPCEDDNDDVKIFETPVNEDLIVADNVKACPDMKSEVEKQKGSLSNFNELSVHLEFVDDGIELEDNDVKYQGTTKSQFIKEETDQYLISKESAESISEDENNTECKIDLKLIMFPITYTIKLDHMETFKNISFLTVKGNDVIGRALAENPIILLDDDEPTSYAEDQLYANNPVLPKGVRLILLPDKGLSVALDPDAKIEQADLEKLPPILSAIEKHLHESTLVKYSSEGLVPSEVNSNSDPDNTTMNSKLAATNPNSHSNVPSAHVDINQVTASNLQQTTDSVNNTLTVVVSQSGKTKEDNNCDPIYQEFLMKILILSLRKVHQYNRLQLYRQRLIQF</sequence>
<evidence type="ECO:0000313" key="2">
    <source>
        <dbReference type="EMBL" id="CAH2057153.1"/>
    </source>
</evidence>
<feature type="region of interest" description="Disordered" evidence="1">
    <location>
        <begin position="665"/>
        <end position="694"/>
    </location>
</feature>
<gene>
    <name evidence="2" type="ORF">IPOD504_LOCUS10040</name>
</gene>
<accession>A0ABN8IHI0</accession>
<feature type="region of interest" description="Disordered" evidence="1">
    <location>
        <begin position="1"/>
        <end position="29"/>
    </location>
</feature>
<organism evidence="2 3">
    <name type="scientific">Iphiclides podalirius</name>
    <name type="common">scarce swallowtail</name>
    <dbReference type="NCBI Taxonomy" id="110791"/>
    <lineage>
        <taxon>Eukaryota</taxon>
        <taxon>Metazoa</taxon>
        <taxon>Ecdysozoa</taxon>
        <taxon>Arthropoda</taxon>
        <taxon>Hexapoda</taxon>
        <taxon>Insecta</taxon>
        <taxon>Pterygota</taxon>
        <taxon>Neoptera</taxon>
        <taxon>Endopterygota</taxon>
        <taxon>Lepidoptera</taxon>
        <taxon>Glossata</taxon>
        <taxon>Ditrysia</taxon>
        <taxon>Papilionoidea</taxon>
        <taxon>Papilionidae</taxon>
        <taxon>Papilioninae</taxon>
        <taxon>Iphiclides</taxon>
    </lineage>
</organism>
<dbReference type="EMBL" id="OW152836">
    <property type="protein sequence ID" value="CAH2057153.1"/>
    <property type="molecule type" value="Genomic_DNA"/>
</dbReference>
<dbReference type="Proteomes" id="UP000837857">
    <property type="component" value="Chromosome 24"/>
</dbReference>
<evidence type="ECO:0000313" key="3">
    <source>
        <dbReference type="Proteomes" id="UP000837857"/>
    </source>
</evidence>
<evidence type="ECO:0000256" key="1">
    <source>
        <dbReference type="SAM" id="MobiDB-lite"/>
    </source>
</evidence>
<name>A0ABN8IHI0_9NEOP</name>
<reference evidence="2" key="1">
    <citation type="submission" date="2022-03" db="EMBL/GenBank/DDBJ databases">
        <authorList>
            <person name="Martin H S."/>
        </authorList>
    </citation>
    <scope>NUCLEOTIDE SEQUENCE</scope>
</reference>
<feature type="non-terminal residue" evidence="2">
    <location>
        <position position="1"/>
    </location>
</feature>
<keyword evidence="3" id="KW-1185">Reference proteome</keyword>